<feature type="transmembrane region" description="Helical" evidence="1">
    <location>
        <begin position="82"/>
        <end position="104"/>
    </location>
</feature>
<feature type="transmembrane region" description="Helical" evidence="1">
    <location>
        <begin position="52"/>
        <end position="70"/>
    </location>
</feature>
<feature type="transmembrane region" description="Helical" evidence="1">
    <location>
        <begin position="242"/>
        <end position="259"/>
    </location>
</feature>
<evidence type="ECO:0000313" key="3">
    <source>
        <dbReference type="Proteomes" id="UP000010119"/>
    </source>
</evidence>
<keyword evidence="1" id="KW-0812">Transmembrane</keyword>
<evidence type="ECO:0008006" key="4">
    <source>
        <dbReference type="Google" id="ProtNLM"/>
    </source>
</evidence>
<accession>D7V186</accession>
<protein>
    <recommendedName>
        <fullName evidence="4">DUF817 domain-containing protein</fullName>
    </recommendedName>
</protein>
<dbReference type="InterPro" id="IPR008535">
    <property type="entry name" value="DUF817"/>
</dbReference>
<sequence>MRVIYAIFGDMRGGYNMKYLVAFTYKQISCCLFPVLLFASLAVTKVVHVPGVYRYDLLLYIAILIQIILIKTGYESWEEVRIIFLFHIVGLGLEIFKIHIGAWSYPEAGIWKAWDVPLYSGFMYSSVGSYIYRAWKVLQLEFENWPNKWVTGLLCLAIYGNFFTHHYMWDIRYLLIFWILFLFRRTNVHFGLLEKRFYMNASVAFLLIGICMWIAENIASFFGAWIYPNQEAGWHLVHLGKISSWSLLIILSISLVYYARNAKARGGNQYERGTSLFTGIKKIFAKRSMD</sequence>
<dbReference type="Proteomes" id="UP000010119">
    <property type="component" value="Unassembled WGS sequence"/>
</dbReference>
<keyword evidence="1" id="KW-1133">Transmembrane helix</keyword>
<dbReference type="Pfam" id="PF05675">
    <property type="entry name" value="DUF817"/>
    <property type="match status" value="1"/>
</dbReference>
<keyword evidence="1" id="KW-0472">Membrane</keyword>
<gene>
    <name evidence="2" type="ORF">HMPREF0556_12003</name>
</gene>
<name>D7V186_LISGR</name>
<dbReference type="HOGENOM" id="CLU_070515_0_0_9"/>
<evidence type="ECO:0000313" key="2">
    <source>
        <dbReference type="EMBL" id="EFI83318.1"/>
    </source>
</evidence>
<feature type="transmembrane region" description="Helical" evidence="1">
    <location>
        <begin position="205"/>
        <end position="227"/>
    </location>
</feature>
<keyword evidence="3" id="KW-1185">Reference proteome</keyword>
<comment type="caution">
    <text evidence="2">The sequence shown here is derived from an EMBL/GenBank/DDBJ whole genome shotgun (WGS) entry which is preliminary data.</text>
</comment>
<dbReference type="PIRSF" id="PIRSF009141">
    <property type="entry name" value="UCP009141"/>
    <property type="match status" value="1"/>
</dbReference>
<organism evidence="2 3">
    <name type="scientific">Listeria grayi DSM 20601</name>
    <dbReference type="NCBI Taxonomy" id="525367"/>
    <lineage>
        <taxon>Bacteria</taxon>
        <taxon>Bacillati</taxon>
        <taxon>Bacillota</taxon>
        <taxon>Bacilli</taxon>
        <taxon>Bacillales</taxon>
        <taxon>Listeriaceae</taxon>
        <taxon>Listeria</taxon>
    </lineage>
</organism>
<dbReference type="AlphaFoldDB" id="D7V186"/>
<reference evidence="2" key="1">
    <citation type="submission" date="2010-06" db="EMBL/GenBank/DDBJ databases">
        <authorList>
            <person name="Muzny D."/>
            <person name="Qin X."/>
            <person name="Buhay C."/>
            <person name="Dugan-Rocha S."/>
            <person name="Ding Y."/>
            <person name="Chen G."/>
            <person name="Hawes A."/>
            <person name="Holder M."/>
            <person name="Jhangiani S."/>
            <person name="Johnson A."/>
            <person name="Khan Z."/>
            <person name="Li Z."/>
            <person name="Liu W."/>
            <person name="Liu X."/>
            <person name="Perez L."/>
            <person name="Shen H."/>
            <person name="Wang Q."/>
            <person name="Watt J."/>
            <person name="Xi L."/>
            <person name="Xin Y."/>
            <person name="Zhou J."/>
            <person name="Deng J."/>
            <person name="Jiang H."/>
            <person name="Liu Y."/>
            <person name="Qu J."/>
            <person name="Song X.-Z."/>
            <person name="Zhang L."/>
            <person name="Villasana D."/>
            <person name="Johnson A."/>
            <person name="Liu J."/>
            <person name="Liyanage D."/>
            <person name="Lorensuhewa L."/>
            <person name="Robinson T."/>
            <person name="Song A."/>
            <person name="Song B.-B."/>
            <person name="Dinh H."/>
            <person name="Thornton R."/>
            <person name="Coyle M."/>
            <person name="Francisco L."/>
            <person name="Jackson L."/>
            <person name="Javaid M."/>
            <person name="Korchina V."/>
            <person name="Kovar C."/>
            <person name="Mata R."/>
            <person name="Mathew T."/>
            <person name="Ngo R."/>
            <person name="Nguyen L."/>
            <person name="Nguyen N."/>
            <person name="Okwuonu G."/>
            <person name="Ongeri F."/>
            <person name="Pham C."/>
            <person name="Simmons D."/>
            <person name="Wilczek-Boney K."/>
            <person name="Hale W."/>
            <person name="Jakkamsetti A."/>
            <person name="Pham P."/>
            <person name="Ruth R."/>
            <person name="San Lucas F."/>
            <person name="Warren J."/>
            <person name="Zhang J."/>
            <person name="Zhao Z."/>
            <person name="Zhou C."/>
            <person name="Zhu D."/>
            <person name="Lee S."/>
            <person name="Bess C."/>
            <person name="Blankenburg K."/>
            <person name="Forbes L."/>
            <person name="Fu Q."/>
            <person name="Gubbala S."/>
            <person name="Hirani K."/>
            <person name="Jayaseelan J.C."/>
            <person name="Lara F."/>
            <person name="Munidasa M."/>
            <person name="Palculict T."/>
            <person name="Patil S."/>
            <person name="Pu L.-L."/>
            <person name="Saada N."/>
            <person name="Tang L."/>
            <person name="Weissenberger G."/>
            <person name="Zhu Y."/>
            <person name="Hemphill L."/>
            <person name="Shang Y."/>
            <person name="Youmans B."/>
            <person name="Ayvaz T."/>
            <person name="Ross M."/>
            <person name="Santibanez J."/>
            <person name="Aqrawi P."/>
            <person name="Gross S."/>
            <person name="Joshi V."/>
            <person name="Fowler G."/>
            <person name="Nazareth L."/>
            <person name="Reid J."/>
            <person name="Worley K."/>
            <person name="Petrosino J."/>
            <person name="Highlander S."/>
            <person name="Gibbs R."/>
        </authorList>
    </citation>
    <scope>NUCLEOTIDE SEQUENCE [LARGE SCALE GENOMIC DNA]</scope>
    <source>
        <strain evidence="2">DSM 20601</strain>
    </source>
</reference>
<dbReference type="STRING" id="525367.HMPREF0556_12003"/>
<evidence type="ECO:0000256" key="1">
    <source>
        <dbReference type="SAM" id="Phobius"/>
    </source>
</evidence>
<dbReference type="eggNOG" id="COG3739">
    <property type="taxonomic scope" value="Bacteria"/>
</dbReference>
<dbReference type="EMBL" id="ACCR02000005">
    <property type="protein sequence ID" value="EFI83318.1"/>
    <property type="molecule type" value="Genomic_DNA"/>
</dbReference>
<proteinExistence type="predicted"/>